<dbReference type="RefSeq" id="WP_199386712.1">
    <property type="nucleotide sequence ID" value="NZ_JAEMHM010000025.1"/>
</dbReference>
<name>A0A8J7M365_9BACT</name>
<evidence type="ECO:0000259" key="1">
    <source>
        <dbReference type="PROSITE" id="PS51833"/>
    </source>
</evidence>
<gene>
    <name evidence="2" type="ORF">JFN93_22910</name>
</gene>
<dbReference type="SUPFAM" id="SSF109604">
    <property type="entry name" value="HD-domain/PDEase-like"/>
    <property type="match status" value="1"/>
</dbReference>
<keyword evidence="3" id="KW-1185">Reference proteome</keyword>
<dbReference type="PANTHER" id="PTHR33525">
    <property type="match status" value="1"/>
</dbReference>
<dbReference type="Gene3D" id="1.10.3210.10">
    <property type="entry name" value="Hypothetical protein af1432"/>
    <property type="match status" value="1"/>
</dbReference>
<dbReference type="EMBL" id="JAEMHM010000025">
    <property type="protein sequence ID" value="MBJ6727576.1"/>
    <property type="molecule type" value="Genomic_DNA"/>
</dbReference>
<dbReference type="AlphaFoldDB" id="A0A8J7M365"/>
<evidence type="ECO:0000313" key="3">
    <source>
        <dbReference type="Proteomes" id="UP000636888"/>
    </source>
</evidence>
<comment type="caution">
    <text evidence="2">The sequence shown here is derived from an EMBL/GenBank/DDBJ whole genome shotgun (WGS) entry which is preliminary data.</text>
</comment>
<dbReference type="PANTHER" id="PTHR33525:SF5">
    <property type="entry name" value="TWO COMPONENT SIGNAL TRANSDUCTION SYSTEM RESPONSE REGULATOR"/>
    <property type="match status" value="1"/>
</dbReference>
<dbReference type="Proteomes" id="UP000636888">
    <property type="component" value="Unassembled WGS sequence"/>
</dbReference>
<dbReference type="InterPro" id="IPR013976">
    <property type="entry name" value="HDOD"/>
</dbReference>
<organism evidence="2 3">
    <name type="scientific">Geomesophilobacter sediminis</name>
    <dbReference type="NCBI Taxonomy" id="2798584"/>
    <lineage>
        <taxon>Bacteria</taxon>
        <taxon>Pseudomonadati</taxon>
        <taxon>Thermodesulfobacteriota</taxon>
        <taxon>Desulfuromonadia</taxon>
        <taxon>Geobacterales</taxon>
        <taxon>Geobacteraceae</taxon>
        <taxon>Geomesophilobacter</taxon>
    </lineage>
</organism>
<feature type="domain" description="HDOD" evidence="1">
    <location>
        <begin position="20"/>
        <end position="213"/>
    </location>
</feature>
<proteinExistence type="predicted"/>
<evidence type="ECO:0000313" key="2">
    <source>
        <dbReference type="EMBL" id="MBJ6727576.1"/>
    </source>
</evidence>
<dbReference type="Pfam" id="PF08668">
    <property type="entry name" value="HDOD"/>
    <property type="match status" value="1"/>
</dbReference>
<dbReference type="InterPro" id="IPR052340">
    <property type="entry name" value="RNase_Y/CdgJ"/>
</dbReference>
<dbReference type="PROSITE" id="PS51833">
    <property type="entry name" value="HDOD"/>
    <property type="match status" value="1"/>
</dbReference>
<reference evidence="2" key="1">
    <citation type="submission" date="2020-12" db="EMBL/GenBank/DDBJ databases">
        <title>Geomonas sp. Red875, isolated from river sediment.</title>
        <authorList>
            <person name="Xu Z."/>
            <person name="Zhang Z."/>
            <person name="Masuda Y."/>
            <person name="Itoh H."/>
            <person name="Senoo K."/>
        </authorList>
    </citation>
    <scope>NUCLEOTIDE SEQUENCE</scope>
    <source>
        <strain evidence="2">Red875</strain>
    </source>
</reference>
<sequence length="282" mass="31302">MSQSIIELIKKRLESSKSSIPVFHAVALRLQQLLARNDFKVEELSMLISADAGLASKVLRVANSSFYAGLTKVNTIQEAFIRLGSHEVANIVMVTTQEDLYRSSDPHYNTIMQSLWKHSFCSAVASKWLANRAGLAAIAQEAFLAGLLHDIGKLFLLKVMEDLVKTGVIKGGATTAIIDEVFDNLHVEQGYLLMKSWLMPEVYCEIIRDHENEEWNHSNQLLAVVRLADHGCRVMGVGLRAEPQFVLFTSPEAQSLGLKEVALAELEIVIEDAVKMPMAALR</sequence>
<protein>
    <submittedName>
        <fullName evidence="2">HDOD domain-containing protein</fullName>
    </submittedName>
</protein>
<accession>A0A8J7M365</accession>